<dbReference type="GO" id="GO:0071164">
    <property type="term" value="F:RNA cap trimethylguanosine synthase activity"/>
    <property type="evidence" value="ECO:0007669"/>
    <property type="project" value="TreeGrafter"/>
</dbReference>
<evidence type="ECO:0000256" key="7">
    <source>
        <dbReference type="ARBA" id="ARBA00049790"/>
    </source>
</evidence>
<dbReference type="PANTHER" id="PTHR14741:SF32">
    <property type="entry name" value="TRIMETHYLGUANOSINE SYNTHASE"/>
    <property type="match status" value="1"/>
</dbReference>
<dbReference type="OrthoDB" id="194443at2759"/>
<dbReference type="EMBL" id="CABFOC020000035">
    <property type="protein sequence ID" value="CAH0049823.1"/>
    <property type="molecule type" value="Genomic_DNA"/>
</dbReference>
<sequence>MKFLGTYKSKSWEPASNLIYACQSTNHGHRYFSQRYSIFSWYDQGICMTDDAWFGVTPEPVAKYGWLNLSLIERGADISRPIFSQVAKDMYDSDAKKTVLIDMFAGAGGNTIAFALSGRWSQIIAVEKDASTLACAQNNADVYGVERPCITWVHGDSLEFLDLLVNRPEELHPDLRVDLAATVVFASPPWGGVGYSGDQIFDLYTMQPYDLRQLHNACSPMDHALYLPRSSDIRQIAKLTPEGEKIEVVQYCMEGASKAMVAYIPAKNIPEKN</sequence>
<comment type="caution">
    <text evidence="8">The sequence shown here is derived from an EMBL/GenBank/DDBJ whole genome shotgun (WGS) entry which is preliminary data.</text>
</comment>
<keyword evidence="9" id="KW-1185">Reference proteome</keyword>
<evidence type="ECO:0000256" key="1">
    <source>
        <dbReference type="ARBA" id="ARBA00018517"/>
    </source>
</evidence>
<comment type="catalytic activity">
    <reaction evidence="4">
        <text>a 5'-end (N(7)-methyl 5'-triphosphoguanosine)-ribonucleoside in snoRNA + S-adenosyl-L-methionine = a 5'-end (N(2),N(7)-dimethyl 5'-triphosphoguanosine)-ribonucleoside in snoRNA + S-adenosyl-L-homocysteine + H(+)</text>
        <dbReference type="Rhea" id="RHEA:78475"/>
        <dbReference type="Rhea" id="RHEA-COMP:19086"/>
        <dbReference type="Rhea" id="RHEA-COMP:19088"/>
        <dbReference type="ChEBI" id="CHEBI:15378"/>
        <dbReference type="ChEBI" id="CHEBI:57856"/>
        <dbReference type="ChEBI" id="CHEBI:59789"/>
        <dbReference type="ChEBI" id="CHEBI:156461"/>
        <dbReference type="ChEBI" id="CHEBI:172880"/>
    </reaction>
    <physiologicalReaction direction="left-to-right" evidence="4">
        <dbReference type="Rhea" id="RHEA:78476"/>
    </physiologicalReaction>
</comment>
<dbReference type="SUPFAM" id="SSF53335">
    <property type="entry name" value="S-adenosyl-L-methionine-dependent methyltransferases"/>
    <property type="match status" value="1"/>
</dbReference>
<dbReference type="AlphaFoldDB" id="A0A9P0EJC7"/>
<gene>
    <name evidence="8" type="ORF">CSOL1703_00001781</name>
</gene>
<evidence type="ECO:0000256" key="5">
    <source>
        <dbReference type="ARBA" id="ARBA00048763"/>
    </source>
</evidence>
<evidence type="ECO:0000313" key="8">
    <source>
        <dbReference type="EMBL" id="CAH0049823.1"/>
    </source>
</evidence>
<name>A0A9P0EJC7_9HYPO</name>
<accession>A0A9P0EJC7</accession>
<proteinExistence type="inferred from homology"/>
<dbReference type="Gene3D" id="3.40.50.150">
    <property type="entry name" value="Vaccinia Virus protein VP39"/>
    <property type="match status" value="1"/>
</dbReference>
<dbReference type="PANTHER" id="PTHR14741">
    <property type="entry name" value="S-ADENOSYLMETHIONINE-DEPENDENT METHYLTRANSFERASE RELATED"/>
    <property type="match status" value="1"/>
</dbReference>
<comment type="catalytic activity">
    <reaction evidence="5">
        <text>a 5'-end (N(2),N(7)-dimethyl 5'-triphosphoguanosine)-ribonucleoside in snRNA + S-adenosyl-L-methionine = a 5'-end (N(2),N(2),N(7)-trimethyl 5'-triphosphoguanosine)-ribonucleoside in snRNA + S-adenosyl-L-homocysteine + H(+)</text>
        <dbReference type="Rhea" id="RHEA:78479"/>
        <dbReference type="Rhea" id="RHEA-COMP:19087"/>
        <dbReference type="Rhea" id="RHEA-COMP:19089"/>
        <dbReference type="ChEBI" id="CHEBI:15378"/>
        <dbReference type="ChEBI" id="CHEBI:57856"/>
        <dbReference type="ChEBI" id="CHEBI:59789"/>
        <dbReference type="ChEBI" id="CHEBI:167623"/>
        <dbReference type="ChEBI" id="CHEBI:172880"/>
    </reaction>
    <physiologicalReaction direction="left-to-right" evidence="5">
        <dbReference type="Rhea" id="RHEA:78480"/>
    </physiologicalReaction>
</comment>
<evidence type="ECO:0000256" key="2">
    <source>
        <dbReference type="ARBA" id="ARBA00025783"/>
    </source>
</evidence>
<organism evidence="8 9">
    <name type="scientific">Clonostachys solani</name>
    <dbReference type="NCBI Taxonomy" id="160281"/>
    <lineage>
        <taxon>Eukaryota</taxon>
        <taxon>Fungi</taxon>
        <taxon>Dikarya</taxon>
        <taxon>Ascomycota</taxon>
        <taxon>Pezizomycotina</taxon>
        <taxon>Sordariomycetes</taxon>
        <taxon>Hypocreomycetidae</taxon>
        <taxon>Hypocreales</taxon>
        <taxon>Bionectriaceae</taxon>
        <taxon>Clonostachys</taxon>
    </lineage>
</organism>
<dbReference type="InterPro" id="IPR019012">
    <property type="entry name" value="RNA_cap_Gua-N2-MeTrfase"/>
</dbReference>
<reference evidence="8" key="1">
    <citation type="submission" date="2021-10" db="EMBL/GenBank/DDBJ databases">
        <authorList>
            <person name="Piombo E."/>
        </authorList>
    </citation>
    <scope>NUCLEOTIDE SEQUENCE</scope>
</reference>
<protein>
    <recommendedName>
        <fullName evidence="1">Trimethylguanosine synthase</fullName>
    </recommendedName>
    <alternativeName>
        <fullName evidence="7">Cap-specific guanine-N(2) methyltransferase</fullName>
    </alternativeName>
</protein>
<dbReference type="Pfam" id="PF09445">
    <property type="entry name" value="Methyltransf_15"/>
    <property type="match status" value="1"/>
</dbReference>
<comment type="catalytic activity">
    <reaction evidence="3">
        <text>a 5'-end (N(2),N(7)-dimethyl 5'-triphosphoguanosine)-ribonucleoside in snoRNA + S-adenosyl-L-methionine = a 5'-end (N(2),N(2),N(7)-trimethyl 5'-triphosphoguanosine)-ribonucleoside in snoRNA + S-adenosyl-L-homocysteine + H(+)</text>
        <dbReference type="Rhea" id="RHEA:78507"/>
        <dbReference type="Rhea" id="RHEA-COMP:19088"/>
        <dbReference type="Rhea" id="RHEA-COMP:19090"/>
        <dbReference type="ChEBI" id="CHEBI:15378"/>
        <dbReference type="ChEBI" id="CHEBI:57856"/>
        <dbReference type="ChEBI" id="CHEBI:59789"/>
        <dbReference type="ChEBI" id="CHEBI:167623"/>
        <dbReference type="ChEBI" id="CHEBI:172880"/>
    </reaction>
    <physiologicalReaction direction="left-to-right" evidence="3">
        <dbReference type="Rhea" id="RHEA:78508"/>
    </physiologicalReaction>
</comment>
<evidence type="ECO:0000256" key="6">
    <source>
        <dbReference type="ARBA" id="ARBA00049075"/>
    </source>
</evidence>
<evidence type="ECO:0000256" key="3">
    <source>
        <dbReference type="ARBA" id="ARBA00047418"/>
    </source>
</evidence>
<evidence type="ECO:0000256" key="4">
    <source>
        <dbReference type="ARBA" id="ARBA00048740"/>
    </source>
</evidence>
<dbReference type="CDD" id="cd02440">
    <property type="entry name" value="AdoMet_MTases"/>
    <property type="match status" value="1"/>
</dbReference>
<dbReference type="Proteomes" id="UP000775872">
    <property type="component" value="Unassembled WGS sequence"/>
</dbReference>
<dbReference type="GO" id="GO:0005634">
    <property type="term" value="C:nucleus"/>
    <property type="evidence" value="ECO:0007669"/>
    <property type="project" value="TreeGrafter"/>
</dbReference>
<dbReference type="InterPro" id="IPR029063">
    <property type="entry name" value="SAM-dependent_MTases_sf"/>
</dbReference>
<comment type="catalytic activity">
    <reaction evidence="6">
        <text>a 5'-end (N(7)-methyl 5'-triphosphoguanosine)-ribonucleoside in snRNA + S-adenosyl-L-methionine = a 5'-end (N(2),N(7)-dimethyl 5'-triphosphoguanosine)-ribonucleoside in snRNA + S-adenosyl-L-homocysteine + H(+)</text>
        <dbReference type="Rhea" id="RHEA:78471"/>
        <dbReference type="Rhea" id="RHEA-COMP:19085"/>
        <dbReference type="Rhea" id="RHEA-COMP:19087"/>
        <dbReference type="ChEBI" id="CHEBI:15378"/>
        <dbReference type="ChEBI" id="CHEBI:57856"/>
        <dbReference type="ChEBI" id="CHEBI:59789"/>
        <dbReference type="ChEBI" id="CHEBI:156461"/>
        <dbReference type="ChEBI" id="CHEBI:172880"/>
    </reaction>
    <physiologicalReaction direction="left-to-right" evidence="6">
        <dbReference type="Rhea" id="RHEA:78472"/>
    </physiologicalReaction>
</comment>
<evidence type="ECO:0000313" key="9">
    <source>
        <dbReference type="Proteomes" id="UP000775872"/>
    </source>
</evidence>
<comment type="similarity">
    <text evidence="2">Belongs to the methyltransferase superfamily. Trimethylguanosine synthase family.</text>
</comment>